<evidence type="ECO:0000313" key="12">
    <source>
        <dbReference type="EMBL" id="GAI99623.1"/>
    </source>
</evidence>
<evidence type="ECO:0000256" key="10">
    <source>
        <dbReference type="ARBA" id="ARBA00023201"/>
    </source>
</evidence>
<evidence type="ECO:0000256" key="11">
    <source>
        <dbReference type="SAM" id="Phobius"/>
    </source>
</evidence>
<dbReference type="Gene3D" id="1.20.1730.10">
    <property type="entry name" value="Sodium/glucose cotransporter"/>
    <property type="match status" value="2"/>
</dbReference>
<feature type="transmembrane region" description="Helical" evidence="11">
    <location>
        <begin position="108"/>
        <end position="132"/>
    </location>
</feature>
<dbReference type="GO" id="GO:0005886">
    <property type="term" value="C:plasma membrane"/>
    <property type="evidence" value="ECO:0007669"/>
    <property type="project" value="UniProtKB-SubCell"/>
</dbReference>
<dbReference type="PANTHER" id="PTHR42985">
    <property type="entry name" value="SODIUM-COUPLED MONOCARBOXYLATE TRANSPORTER"/>
    <property type="match status" value="1"/>
</dbReference>
<keyword evidence="6 11" id="KW-1133">Transmembrane helix</keyword>
<proteinExistence type="inferred from homology"/>
<keyword evidence="5 11" id="KW-0812">Transmembrane</keyword>
<dbReference type="InterPro" id="IPR051163">
    <property type="entry name" value="Sodium:Solute_Symporter_SSF"/>
</dbReference>
<evidence type="ECO:0000256" key="4">
    <source>
        <dbReference type="ARBA" id="ARBA00022475"/>
    </source>
</evidence>
<dbReference type="Pfam" id="PF00474">
    <property type="entry name" value="SSF"/>
    <property type="match status" value="1"/>
</dbReference>
<feature type="transmembrane region" description="Helical" evidence="11">
    <location>
        <begin position="39"/>
        <end position="57"/>
    </location>
</feature>
<protein>
    <submittedName>
        <fullName evidence="12">Uncharacterized protein</fullName>
    </submittedName>
</protein>
<dbReference type="PANTHER" id="PTHR42985:SF40">
    <property type="entry name" value="LD47995P-RELATED"/>
    <property type="match status" value="1"/>
</dbReference>
<evidence type="ECO:0000256" key="9">
    <source>
        <dbReference type="ARBA" id="ARBA00023136"/>
    </source>
</evidence>
<keyword evidence="9 11" id="KW-0472">Membrane</keyword>
<evidence type="ECO:0000256" key="5">
    <source>
        <dbReference type="ARBA" id="ARBA00022692"/>
    </source>
</evidence>
<keyword evidence="4" id="KW-1003">Cell membrane</keyword>
<evidence type="ECO:0000256" key="1">
    <source>
        <dbReference type="ARBA" id="ARBA00004651"/>
    </source>
</evidence>
<comment type="similarity">
    <text evidence="2">Belongs to the sodium:solute symporter (SSF) (TC 2.A.21) family.</text>
</comment>
<keyword evidence="7" id="KW-0915">Sodium</keyword>
<dbReference type="GO" id="GO:0015293">
    <property type="term" value="F:symporter activity"/>
    <property type="evidence" value="ECO:0007669"/>
    <property type="project" value="TreeGrafter"/>
</dbReference>
<feature type="transmembrane region" description="Helical" evidence="11">
    <location>
        <begin position="78"/>
        <end position="102"/>
    </location>
</feature>
<name>X1T342_9ZZZZ</name>
<reference evidence="12" key="1">
    <citation type="journal article" date="2014" name="Front. Microbiol.">
        <title>High frequency of phylogenetically diverse reductive dehalogenase-homologous genes in deep subseafloor sedimentary metagenomes.</title>
        <authorList>
            <person name="Kawai M."/>
            <person name="Futagami T."/>
            <person name="Toyoda A."/>
            <person name="Takaki Y."/>
            <person name="Nishi S."/>
            <person name="Hori S."/>
            <person name="Arai W."/>
            <person name="Tsubouchi T."/>
            <person name="Morono Y."/>
            <person name="Uchiyama I."/>
            <person name="Ito T."/>
            <person name="Fujiyama A."/>
            <person name="Inagaki F."/>
            <person name="Takami H."/>
        </authorList>
    </citation>
    <scope>NUCLEOTIDE SEQUENCE</scope>
    <source>
        <strain evidence="12">Expedition CK06-06</strain>
    </source>
</reference>
<comment type="subcellular location">
    <subcellularLocation>
        <location evidence="1">Cell membrane</location>
        <topology evidence="1">Multi-pass membrane protein</topology>
    </subcellularLocation>
</comment>
<sequence>MCLGVLLFTPPGGPGAVIEYAWQQGKFSVGPYDWDFATLTFVVMALNGIFYAIQKYGTDQTIIQRYLTSKSDKEAIKAALMGVNTYVIIWILGISVVVLTMLGGIEAVIWLDVIQGLMLMVGGLLCLGVLLFTPPGGPGAVIEYAWQQASSAWVPTIGTSPP</sequence>
<evidence type="ECO:0000256" key="2">
    <source>
        <dbReference type="ARBA" id="ARBA00006434"/>
    </source>
</evidence>
<gene>
    <name evidence="12" type="ORF">S12H4_31653</name>
</gene>
<accession>X1T342</accession>
<dbReference type="AlphaFoldDB" id="X1T342"/>
<dbReference type="InterPro" id="IPR001734">
    <property type="entry name" value="Na/solute_symporter"/>
</dbReference>
<dbReference type="EMBL" id="BARW01018493">
    <property type="protein sequence ID" value="GAI99623.1"/>
    <property type="molecule type" value="Genomic_DNA"/>
</dbReference>
<dbReference type="PROSITE" id="PS50283">
    <property type="entry name" value="NA_SOLUT_SYMP_3"/>
    <property type="match status" value="1"/>
</dbReference>
<keyword evidence="8" id="KW-0406">Ion transport</keyword>
<organism evidence="12">
    <name type="scientific">marine sediment metagenome</name>
    <dbReference type="NCBI Taxonomy" id="412755"/>
    <lineage>
        <taxon>unclassified sequences</taxon>
        <taxon>metagenomes</taxon>
        <taxon>ecological metagenomes</taxon>
    </lineage>
</organism>
<evidence type="ECO:0000256" key="3">
    <source>
        <dbReference type="ARBA" id="ARBA00022448"/>
    </source>
</evidence>
<keyword evidence="10" id="KW-0739">Sodium transport</keyword>
<comment type="caution">
    <text evidence="12">The sequence shown here is derived from an EMBL/GenBank/DDBJ whole genome shotgun (WGS) entry which is preliminary data.</text>
</comment>
<evidence type="ECO:0000256" key="6">
    <source>
        <dbReference type="ARBA" id="ARBA00022989"/>
    </source>
</evidence>
<dbReference type="InterPro" id="IPR038377">
    <property type="entry name" value="Na/Glc_symporter_sf"/>
</dbReference>
<keyword evidence="3" id="KW-0813">Transport</keyword>
<dbReference type="GO" id="GO:0006814">
    <property type="term" value="P:sodium ion transport"/>
    <property type="evidence" value="ECO:0007669"/>
    <property type="project" value="UniProtKB-KW"/>
</dbReference>
<evidence type="ECO:0000256" key="8">
    <source>
        <dbReference type="ARBA" id="ARBA00023065"/>
    </source>
</evidence>
<evidence type="ECO:0000256" key="7">
    <source>
        <dbReference type="ARBA" id="ARBA00023053"/>
    </source>
</evidence>